<dbReference type="SUPFAM" id="SSF75169">
    <property type="entry name" value="DsrEFH-like"/>
    <property type="match status" value="1"/>
</dbReference>
<keyword evidence="2" id="KW-1185">Reference proteome</keyword>
<sequence length="110" mass="12063">MNTIFHINESAKWPMIFSNVNHMHEWMVDNSDNGKIEVLVNGPAVSDVVTDSKVDLSALTDIGITIAVCNNSLVQRNIETNSLQPNLTVVPVGVVELATKQLEGFAYIKP</sequence>
<dbReference type="RefSeq" id="WP_035166846.1">
    <property type="nucleotide sequence ID" value="NZ_CP018906.1"/>
</dbReference>
<proteinExistence type="predicted"/>
<dbReference type="Proteomes" id="UP000030361">
    <property type="component" value="Chromosome"/>
</dbReference>
<dbReference type="InterPro" id="IPR003787">
    <property type="entry name" value="Sulphur_relay_DsrE/F-like"/>
</dbReference>
<gene>
    <name evidence="1" type="ORF">PL11_000150</name>
</gene>
<evidence type="ECO:0000313" key="2">
    <source>
        <dbReference type="Proteomes" id="UP000030361"/>
    </source>
</evidence>
<dbReference type="AlphaFoldDB" id="A0A1S6QFT7"/>
<dbReference type="KEGG" id="lcu:PL11_000150"/>
<name>A0A1S6QFT7_9LACO</name>
<dbReference type="InterPro" id="IPR027396">
    <property type="entry name" value="DsrEFH-like"/>
</dbReference>
<organism evidence="1 2">
    <name type="scientific">Lentilactobacillus curieae</name>
    <dbReference type="NCBI Taxonomy" id="1138822"/>
    <lineage>
        <taxon>Bacteria</taxon>
        <taxon>Bacillati</taxon>
        <taxon>Bacillota</taxon>
        <taxon>Bacilli</taxon>
        <taxon>Lactobacillales</taxon>
        <taxon>Lactobacillaceae</taxon>
        <taxon>Lentilactobacillus</taxon>
    </lineage>
</organism>
<reference evidence="1 2" key="1">
    <citation type="journal article" date="2015" name="Genome Announc.">
        <title>Genome Sequence of Lactobacillus curieae CCTCC M 2011381T, a Novel Producer of Gamma-aminobutyric Acid.</title>
        <authorList>
            <person name="Wang Y."/>
            <person name="Wang Y."/>
            <person name="Lang C."/>
            <person name="Wei D."/>
            <person name="Xu P."/>
            <person name="Xie J."/>
        </authorList>
    </citation>
    <scope>NUCLEOTIDE SEQUENCE [LARGE SCALE GENOMIC DNA]</scope>
    <source>
        <strain evidence="1 2">CCTCC M 2011381</strain>
    </source>
</reference>
<accession>A0A1S6QFT7</accession>
<dbReference type="EMBL" id="CP018906">
    <property type="protein sequence ID" value="AQW20471.1"/>
    <property type="molecule type" value="Genomic_DNA"/>
</dbReference>
<dbReference type="PANTHER" id="PTHR37691">
    <property type="entry name" value="BLR3518 PROTEIN"/>
    <property type="match status" value="1"/>
</dbReference>
<evidence type="ECO:0000313" key="1">
    <source>
        <dbReference type="EMBL" id="AQW20471.1"/>
    </source>
</evidence>
<dbReference type="PANTHER" id="PTHR37691:SF1">
    <property type="entry name" value="BLR3518 PROTEIN"/>
    <property type="match status" value="1"/>
</dbReference>
<dbReference type="Pfam" id="PF02635">
    <property type="entry name" value="DsrE"/>
    <property type="match status" value="1"/>
</dbReference>
<dbReference type="OrthoDB" id="6412948at2"/>
<dbReference type="eggNOG" id="COG1416">
    <property type="taxonomic scope" value="Bacteria"/>
</dbReference>
<dbReference type="Gene3D" id="3.40.1260.10">
    <property type="entry name" value="DsrEFH-like"/>
    <property type="match status" value="1"/>
</dbReference>
<protein>
    <submittedName>
        <fullName evidence="1">Uncharacterized protein</fullName>
    </submittedName>
</protein>